<dbReference type="Proteomes" id="UP001430149">
    <property type="component" value="Unassembled WGS sequence"/>
</dbReference>
<reference evidence="7" key="1">
    <citation type="submission" date="2020-10" db="EMBL/GenBank/DDBJ databases">
        <title>Phylogeny of dyella-like bacteria.</title>
        <authorList>
            <person name="Fu J."/>
        </authorList>
    </citation>
    <scope>NUCLEOTIDE SEQUENCE</scope>
    <source>
        <strain evidence="7">DHOC52</strain>
    </source>
</reference>
<dbReference type="Gene3D" id="3.40.50.2300">
    <property type="match status" value="1"/>
</dbReference>
<keyword evidence="8" id="KW-1185">Reference proteome</keyword>
<evidence type="ECO:0000256" key="5">
    <source>
        <dbReference type="ARBA" id="ARBA00051722"/>
    </source>
</evidence>
<keyword evidence="4" id="KW-0904">Protein phosphatase</keyword>
<name>A0ABS2K1F9_9GAMM</name>
<dbReference type="Pfam" id="PF01451">
    <property type="entry name" value="LMWPc"/>
    <property type="match status" value="1"/>
</dbReference>
<accession>A0ABS2K1F9</accession>
<dbReference type="RefSeq" id="WP_204680587.1">
    <property type="nucleotide sequence ID" value="NZ_BSNR01000018.1"/>
</dbReference>
<proteinExistence type="inferred from homology"/>
<feature type="domain" description="Phosphotyrosine protein phosphatase I" evidence="6">
    <location>
        <begin position="3"/>
        <end position="144"/>
    </location>
</feature>
<dbReference type="EC" id="3.1.3.48" evidence="2"/>
<evidence type="ECO:0000256" key="3">
    <source>
        <dbReference type="ARBA" id="ARBA00022801"/>
    </source>
</evidence>
<protein>
    <recommendedName>
        <fullName evidence="2">protein-tyrosine-phosphatase</fullName>
        <ecNumber evidence="2">3.1.3.48</ecNumber>
    </recommendedName>
</protein>
<dbReference type="InterPro" id="IPR036196">
    <property type="entry name" value="Ptyr_pPase_sf"/>
</dbReference>
<dbReference type="PANTHER" id="PTHR11717">
    <property type="entry name" value="LOW MOLECULAR WEIGHT PROTEIN TYROSINE PHOSPHATASE"/>
    <property type="match status" value="1"/>
</dbReference>
<dbReference type="PANTHER" id="PTHR11717:SF31">
    <property type="entry name" value="LOW MOLECULAR WEIGHT PROTEIN-TYROSINE-PHOSPHATASE ETP-RELATED"/>
    <property type="match status" value="1"/>
</dbReference>
<evidence type="ECO:0000256" key="4">
    <source>
        <dbReference type="ARBA" id="ARBA00022912"/>
    </source>
</evidence>
<dbReference type="InterPro" id="IPR017867">
    <property type="entry name" value="Tyr_phospatase_low_mol_wt"/>
</dbReference>
<dbReference type="PRINTS" id="PR00719">
    <property type="entry name" value="LMWPTPASE"/>
</dbReference>
<sequence length="146" mass="16770">MFKHVLVVCIGNICRSPTAEFLFRQELGHRNNVHVSSAGLRALIGRPMDDHAMEILREHGIDAATHRARQLEPEMLREADLVLAMERRHLNAASQLAPEASGKLFLLDKWHDDSDVPDPYRKSRRVFEDAYALIERGVSSWLRYLE</sequence>
<dbReference type="InterPro" id="IPR050438">
    <property type="entry name" value="LMW_PTPase"/>
</dbReference>
<comment type="catalytic activity">
    <reaction evidence="5">
        <text>O-phospho-L-tyrosyl-[protein] + H2O = L-tyrosyl-[protein] + phosphate</text>
        <dbReference type="Rhea" id="RHEA:10684"/>
        <dbReference type="Rhea" id="RHEA-COMP:10136"/>
        <dbReference type="Rhea" id="RHEA-COMP:20101"/>
        <dbReference type="ChEBI" id="CHEBI:15377"/>
        <dbReference type="ChEBI" id="CHEBI:43474"/>
        <dbReference type="ChEBI" id="CHEBI:46858"/>
        <dbReference type="ChEBI" id="CHEBI:61978"/>
        <dbReference type="EC" id="3.1.3.48"/>
    </reaction>
</comment>
<gene>
    <name evidence="7" type="ORF">ISP19_06650</name>
</gene>
<evidence type="ECO:0000256" key="2">
    <source>
        <dbReference type="ARBA" id="ARBA00013064"/>
    </source>
</evidence>
<dbReference type="InterPro" id="IPR023485">
    <property type="entry name" value="Ptyr_pPase"/>
</dbReference>
<dbReference type="SUPFAM" id="SSF52788">
    <property type="entry name" value="Phosphotyrosine protein phosphatases I"/>
    <property type="match status" value="1"/>
</dbReference>
<keyword evidence="3" id="KW-0378">Hydrolase</keyword>
<evidence type="ECO:0000313" key="8">
    <source>
        <dbReference type="Proteomes" id="UP001430149"/>
    </source>
</evidence>
<evidence type="ECO:0000259" key="6">
    <source>
        <dbReference type="SMART" id="SM00226"/>
    </source>
</evidence>
<evidence type="ECO:0000313" key="7">
    <source>
        <dbReference type="EMBL" id="MBM7125058.1"/>
    </source>
</evidence>
<dbReference type="EMBL" id="JADIKE010000031">
    <property type="protein sequence ID" value="MBM7125058.1"/>
    <property type="molecule type" value="Genomic_DNA"/>
</dbReference>
<evidence type="ECO:0000256" key="1">
    <source>
        <dbReference type="ARBA" id="ARBA00011063"/>
    </source>
</evidence>
<dbReference type="CDD" id="cd16343">
    <property type="entry name" value="LMWPTP"/>
    <property type="match status" value="1"/>
</dbReference>
<comment type="caution">
    <text evidence="7">The sequence shown here is derived from an EMBL/GenBank/DDBJ whole genome shotgun (WGS) entry which is preliminary data.</text>
</comment>
<dbReference type="SMART" id="SM00226">
    <property type="entry name" value="LMWPc"/>
    <property type="match status" value="1"/>
</dbReference>
<organism evidence="7 8">
    <name type="scientific">Dyella flava</name>
    <dbReference type="NCBI Taxonomy" id="1920170"/>
    <lineage>
        <taxon>Bacteria</taxon>
        <taxon>Pseudomonadati</taxon>
        <taxon>Pseudomonadota</taxon>
        <taxon>Gammaproteobacteria</taxon>
        <taxon>Lysobacterales</taxon>
        <taxon>Rhodanobacteraceae</taxon>
        <taxon>Dyella</taxon>
    </lineage>
</organism>
<comment type="similarity">
    <text evidence="1">Belongs to the low molecular weight phosphotyrosine protein phosphatase family.</text>
</comment>